<protein>
    <submittedName>
        <fullName evidence="1">Uncharacterized protein</fullName>
    </submittedName>
</protein>
<accession>A0ACC2VE54</accession>
<reference evidence="1" key="1">
    <citation type="submission" date="2023-04" db="EMBL/GenBank/DDBJ databases">
        <title>Draft Genome sequencing of Naganishia species isolated from polar environments using Oxford Nanopore Technology.</title>
        <authorList>
            <person name="Leo P."/>
            <person name="Venkateswaran K."/>
        </authorList>
    </citation>
    <scope>NUCLEOTIDE SEQUENCE</scope>
    <source>
        <strain evidence="1">MNA-CCFEE 5261</strain>
    </source>
</reference>
<dbReference type="EMBL" id="JASBWR010000086">
    <property type="protein sequence ID" value="KAJ9097408.1"/>
    <property type="molecule type" value="Genomic_DNA"/>
</dbReference>
<sequence length="257" mass="28234">MSHSIPVSIDPRANDSTSSSYGSSLQFAEVTSSTLSDDLKCSPYSEDVREKLENLELAIRQLDACSAEPNLDASNFKEFLDLSKMFLRNITLLFPRAKKKAKVKRELGKRELDPVRLGEIRVFNERLPWLAKGEKQSGDTWVIPEGSEFHEIVSRGYHEGLLKCLREVVECLSGLGILRSDNGNGPSIPSASTMSHRPSQITQAPSSDTTTASPPRTLSHMSISFLLQETDTTAQTNTPPIPPSLTRLSTGTSETPS</sequence>
<keyword evidence="2" id="KW-1185">Reference proteome</keyword>
<evidence type="ECO:0000313" key="1">
    <source>
        <dbReference type="EMBL" id="KAJ9097408.1"/>
    </source>
</evidence>
<gene>
    <name evidence="1" type="ORF">QFC19_006778</name>
</gene>
<dbReference type="Proteomes" id="UP001241377">
    <property type="component" value="Unassembled WGS sequence"/>
</dbReference>
<proteinExistence type="predicted"/>
<evidence type="ECO:0000313" key="2">
    <source>
        <dbReference type="Proteomes" id="UP001241377"/>
    </source>
</evidence>
<organism evidence="1 2">
    <name type="scientific">Naganishia cerealis</name>
    <dbReference type="NCBI Taxonomy" id="610337"/>
    <lineage>
        <taxon>Eukaryota</taxon>
        <taxon>Fungi</taxon>
        <taxon>Dikarya</taxon>
        <taxon>Basidiomycota</taxon>
        <taxon>Agaricomycotina</taxon>
        <taxon>Tremellomycetes</taxon>
        <taxon>Filobasidiales</taxon>
        <taxon>Filobasidiaceae</taxon>
        <taxon>Naganishia</taxon>
    </lineage>
</organism>
<comment type="caution">
    <text evidence="1">The sequence shown here is derived from an EMBL/GenBank/DDBJ whole genome shotgun (WGS) entry which is preliminary data.</text>
</comment>
<name>A0ACC2VE54_9TREE</name>